<feature type="compositionally biased region" description="Basic and acidic residues" evidence="1">
    <location>
        <begin position="581"/>
        <end position="595"/>
    </location>
</feature>
<evidence type="ECO:0000259" key="2">
    <source>
        <dbReference type="SMART" id="SM00355"/>
    </source>
</evidence>
<comment type="caution">
    <text evidence="3">The sequence shown here is derived from an EMBL/GenBank/DDBJ whole genome shotgun (WGS) entry which is preliminary data.</text>
</comment>
<dbReference type="InterPro" id="IPR013087">
    <property type="entry name" value="Znf_C2H2_type"/>
</dbReference>
<feature type="domain" description="C2H2-type" evidence="2">
    <location>
        <begin position="245"/>
        <end position="271"/>
    </location>
</feature>
<dbReference type="Proteomes" id="UP000310687">
    <property type="component" value="Unassembled WGS sequence"/>
</dbReference>
<reference evidence="3 4" key="1">
    <citation type="submission" date="2018-10" db="EMBL/GenBank/DDBJ databases">
        <title>Fifty Aureobasidium pullulans genomes reveal a recombining polyextremotolerant generalist.</title>
        <authorList>
            <person name="Gostincar C."/>
            <person name="Turk M."/>
            <person name="Zajc J."/>
            <person name="Gunde-Cimerman N."/>
        </authorList>
    </citation>
    <scope>NUCLEOTIDE SEQUENCE [LARGE SCALE GENOMIC DNA]</scope>
    <source>
        <strain evidence="3 4">EXF-11013</strain>
    </source>
</reference>
<name>A0A4S8X6P4_AURPU</name>
<dbReference type="Pfam" id="PF26082">
    <property type="entry name" value="zf-C2H2_AcuF"/>
    <property type="match status" value="1"/>
</dbReference>
<dbReference type="EMBL" id="QZAL01000219">
    <property type="protein sequence ID" value="THW33177.1"/>
    <property type="molecule type" value="Genomic_DNA"/>
</dbReference>
<feature type="region of interest" description="Disordered" evidence="1">
    <location>
        <begin position="447"/>
        <end position="505"/>
    </location>
</feature>
<accession>A0A4S8X6P4</accession>
<organism evidence="3 4">
    <name type="scientific">Aureobasidium pullulans</name>
    <name type="common">Black yeast</name>
    <name type="synonym">Pullularia pullulans</name>
    <dbReference type="NCBI Taxonomy" id="5580"/>
    <lineage>
        <taxon>Eukaryota</taxon>
        <taxon>Fungi</taxon>
        <taxon>Dikarya</taxon>
        <taxon>Ascomycota</taxon>
        <taxon>Pezizomycotina</taxon>
        <taxon>Dothideomycetes</taxon>
        <taxon>Dothideomycetidae</taxon>
        <taxon>Dothideales</taxon>
        <taxon>Saccotheciaceae</taxon>
        <taxon>Aureobasidium</taxon>
    </lineage>
</organism>
<evidence type="ECO:0000313" key="3">
    <source>
        <dbReference type="EMBL" id="THW33177.1"/>
    </source>
</evidence>
<feature type="region of interest" description="Disordered" evidence="1">
    <location>
        <begin position="562"/>
        <end position="595"/>
    </location>
</feature>
<dbReference type="AlphaFoldDB" id="A0A4S8X6P4"/>
<evidence type="ECO:0000256" key="1">
    <source>
        <dbReference type="SAM" id="MobiDB-lite"/>
    </source>
</evidence>
<feature type="compositionally biased region" description="Polar residues" evidence="1">
    <location>
        <begin position="452"/>
        <end position="461"/>
    </location>
</feature>
<gene>
    <name evidence="3" type="ORF">D6D22_09239</name>
</gene>
<dbReference type="PANTHER" id="PTHR35391">
    <property type="entry name" value="C2H2-TYPE DOMAIN-CONTAINING PROTEIN-RELATED"/>
    <property type="match status" value="1"/>
</dbReference>
<sequence length="595" mass="67617">MVNLKEDLTDSITSADVVTYTSSSREESMVLALAQDAHIEVLELLKAVQEDISSLFKLSSLVEKVTYRDDYAIAGAAIHDTQILRKALEVRDIQDHFPRLKGSVWLLQRLAQANSARRKYLKYRAFHHDRVPVWSQHVLEQGDDDEVSMEDKIPSIHHSDQISMADVNTTGLDSLQEEDEDDHVSQASRDDSIPEISLNQIPTFHTLEELCQGGEVFVCPYCKDKQAMTTEAAWRSHMFSDLKAYVCLAEDCELYMFTSSEAWMSHQLSEHLVVWNCPICDETPFFSGEYFQSHIRFCHPAEFSEEQLEQLTTSSKHSADSIRESECTFCDWAVASGDLDRCTFQDGEVHVTPELFQRHVCSHLEQLALSTSLWTEEDDRKDRIETGSRQDHIAMISDGFSATIRNLENIDAVNEAYTGMNDEDPFLTLQQQRWDFDTAWTPIHGLDDMSSRTHSSTTSGIRSSNTSRADSSTTSRTYSSNTSRTYSSNTSSAESGTTSSRPYSSLVFPRNLSERYDYTNEQPIRHQEVDLSNQWTNMYWEMAEAEKQFRSRVSNMRAALELQGQTSEEEGEPATLVAPSRSREFPAHSPSKDAL</sequence>
<evidence type="ECO:0000313" key="4">
    <source>
        <dbReference type="Proteomes" id="UP000310687"/>
    </source>
</evidence>
<proteinExistence type="predicted"/>
<feature type="compositionally biased region" description="Low complexity" evidence="1">
    <location>
        <begin position="462"/>
        <end position="501"/>
    </location>
</feature>
<dbReference type="PANTHER" id="PTHR35391:SF7">
    <property type="entry name" value="C2H2-TYPE DOMAIN-CONTAINING PROTEIN"/>
    <property type="match status" value="1"/>
</dbReference>
<feature type="domain" description="C2H2-type" evidence="2">
    <location>
        <begin position="217"/>
        <end position="239"/>
    </location>
</feature>
<feature type="domain" description="C2H2-type" evidence="2">
    <location>
        <begin position="275"/>
        <end position="299"/>
    </location>
</feature>
<dbReference type="InterPro" id="IPR058925">
    <property type="entry name" value="zf-C2H2_AcuF"/>
</dbReference>
<dbReference type="SMART" id="SM00355">
    <property type="entry name" value="ZnF_C2H2"/>
    <property type="match status" value="3"/>
</dbReference>
<protein>
    <recommendedName>
        <fullName evidence="2">C2H2-type domain-containing protein</fullName>
    </recommendedName>
</protein>